<keyword evidence="2" id="KW-1185">Reference proteome</keyword>
<dbReference type="KEGG" id="tet:TTHERM_000016199"/>
<reference evidence="2" key="1">
    <citation type="journal article" date="2006" name="PLoS Biol.">
        <title>Macronuclear genome sequence of the ciliate Tetrahymena thermophila, a model eukaryote.</title>
        <authorList>
            <person name="Eisen J.A."/>
            <person name="Coyne R.S."/>
            <person name="Wu M."/>
            <person name="Wu D."/>
            <person name="Thiagarajan M."/>
            <person name="Wortman J.R."/>
            <person name="Badger J.H."/>
            <person name="Ren Q."/>
            <person name="Amedeo P."/>
            <person name="Jones K.M."/>
            <person name="Tallon L.J."/>
            <person name="Delcher A.L."/>
            <person name="Salzberg S.L."/>
            <person name="Silva J.C."/>
            <person name="Haas B.J."/>
            <person name="Majoros W.H."/>
            <person name="Farzad M."/>
            <person name="Carlton J.M."/>
            <person name="Smith R.K. Jr."/>
            <person name="Garg J."/>
            <person name="Pearlman R.E."/>
            <person name="Karrer K.M."/>
            <person name="Sun L."/>
            <person name="Manning G."/>
            <person name="Elde N.C."/>
            <person name="Turkewitz A.P."/>
            <person name="Asai D.J."/>
            <person name="Wilkes D.E."/>
            <person name="Wang Y."/>
            <person name="Cai H."/>
            <person name="Collins K."/>
            <person name="Stewart B.A."/>
            <person name="Lee S.R."/>
            <person name="Wilamowska K."/>
            <person name="Weinberg Z."/>
            <person name="Ruzzo W.L."/>
            <person name="Wloga D."/>
            <person name="Gaertig J."/>
            <person name="Frankel J."/>
            <person name="Tsao C.-C."/>
            <person name="Gorovsky M.A."/>
            <person name="Keeling P.J."/>
            <person name="Waller R.F."/>
            <person name="Patron N.J."/>
            <person name="Cherry J.M."/>
            <person name="Stover N.A."/>
            <person name="Krieger C.J."/>
            <person name="del Toro C."/>
            <person name="Ryder H.F."/>
            <person name="Williamson S.C."/>
            <person name="Barbeau R.A."/>
            <person name="Hamilton E.P."/>
            <person name="Orias E."/>
        </authorList>
    </citation>
    <scope>NUCLEOTIDE SEQUENCE [LARGE SCALE GENOMIC DNA]</scope>
    <source>
        <strain evidence="2">SB210</strain>
    </source>
</reference>
<dbReference type="GeneID" id="24436839"/>
<accession>W7XLJ0</accession>
<dbReference type="RefSeq" id="XP_012651158.1">
    <property type="nucleotide sequence ID" value="XM_012795704.1"/>
</dbReference>
<sequence length="217" mass="26415">MFLLFEIAWCSSFVEQNIIHIINYQQKIYLFNNNNRKFKIQIMPRIKTLARGKKLLLEAQFKKIQMQRKKKMNTILISNQVNKLKEIKIIEINPVQCHFFKLLLTQKTMYEKSSFLSTTLAGNILQDQLYQYSSNKFWRLSQKAIQKWGFIQFSKQVNYFEKYFEDICNKNQNFILKFTFINSYIFIYTHANKHLHIQLYFYMSKCINNQYLILNLY</sequence>
<protein>
    <submittedName>
        <fullName evidence="1">Uncharacterized protein</fullName>
    </submittedName>
</protein>
<dbReference type="AlphaFoldDB" id="W7XLJ0"/>
<evidence type="ECO:0000313" key="2">
    <source>
        <dbReference type="Proteomes" id="UP000009168"/>
    </source>
</evidence>
<dbReference type="EMBL" id="GG662845">
    <property type="protein sequence ID" value="EWS76374.1"/>
    <property type="molecule type" value="Genomic_DNA"/>
</dbReference>
<dbReference type="InParanoid" id="W7XLJ0"/>
<organism evidence="1 2">
    <name type="scientific">Tetrahymena thermophila (strain SB210)</name>
    <dbReference type="NCBI Taxonomy" id="312017"/>
    <lineage>
        <taxon>Eukaryota</taxon>
        <taxon>Sar</taxon>
        <taxon>Alveolata</taxon>
        <taxon>Ciliophora</taxon>
        <taxon>Intramacronucleata</taxon>
        <taxon>Oligohymenophorea</taxon>
        <taxon>Hymenostomatida</taxon>
        <taxon>Tetrahymenina</taxon>
        <taxon>Tetrahymenidae</taxon>
        <taxon>Tetrahymena</taxon>
    </lineage>
</organism>
<proteinExistence type="predicted"/>
<dbReference type="Proteomes" id="UP000009168">
    <property type="component" value="Unassembled WGS sequence"/>
</dbReference>
<evidence type="ECO:0000313" key="1">
    <source>
        <dbReference type="EMBL" id="EWS76374.1"/>
    </source>
</evidence>
<gene>
    <name evidence="1" type="ORF">TTHERM_000016199</name>
</gene>
<name>W7XLJ0_TETTS</name>